<dbReference type="PANTHER" id="PTHR11365">
    <property type="entry name" value="5-OXOPROLINASE RELATED"/>
    <property type="match status" value="1"/>
</dbReference>
<dbReference type="InterPro" id="IPR002821">
    <property type="entry name" value="Hydantoinase_A"/>
</dbReference>
<dbReference type="AlphaFoldDB" id="A0A7W2A792"/>
<dbReference type="EMBL" id="JACEIQ010000001">
    <property type="protein sequence ID" value="MBA4493310.1"/>
    <property type="molecule type" value="Genomic_DNA"/>
</dbReference>
<evidence type="ECO:0000259" key="2">
    <source>
        <dbReference type="Pfam" id="PF05378"/>
    </source>
</evidence>
<dbReference type="Proteomes" id="UP000535491">
    <property type="component" value="Unassembled WGS sequence"/>
</dbReference>
<gene>
    <name evidence="3" type="ORF">H1191_03180</name>
</gene>
<sequence>MFRLGIDVDGSKTDAILMDQDLNIVAGAKHPSTGDRISGIESALVHLLQQTDIDPREIRSVMIGTTHCYNALREENNLAKVCAIRIGQALGSIPPLFEGSESLREAMGLIYHEVAGGHEVNGQMSDQPPSRERIETFLRSIDLDRFESFAITSTFSPLNHGHEQMVADWIRETAGQEFSITLSHDLGSLGFLERENATILNAALSKVMMRALQGLDRLLHRHGIEAMIYFTQNDGTLMSYDYALRYPIRTLQSGTTNSFRGASFLTDLNNCVIVDVGKKFTHIGMLEEGFPKERWQTYRIAGVRVNLQMPEIVTLSFGAHEPVDDNMLDRIFQVIGRFQPRFEPLPIVFVGEGSAGIASRFKYPWSDVLHPRFHSYASSIGACIAPVSGQVDRMYWLDEMTREDTLEMAKKEAVQKALLAGAVPESVVVQSIKATPLAYIPSKALRVQVKAIGALS</sequence>
<reference evidence="3 4" key="1">
    <citation type="submission" date="2020-07" db="EMBL/GenBank/DDBJ databases">
        <authorList>
            <person name="Feng H."/>
        </authorList>
    </citation>
    <scope>NUCLEOTIDE SEQUENCE [LARGE SCALE GENOMIC DNA]</scope>
    <source>
        <strain evidence="4">s-10</strain>
    </source>
</reference>
<evidence type="ECO:0000313" key="4">
    <source>
        <dbReference type="Proteomes" id="UP000535491"/>
    </source>
</evidence>
<dbReference type="InterPro" id="IPR045079">
    <property type="entry name" value="Oxoprolinase-like"/>
</dbReference>
<evidence type="ECO:0000259" key="1">
    <source>
        <dbReference type="Pfam" id="PF01968"/>
    </source>
</evidence>
<dbReference type="Pfam" id="PF01968">
    <property type="entry name" value="Hydantoinase_A"/>
    <property type="match status" value="1"/>
</dbReference>
<organism evidence="3 4">
    <name type="scientific">Paenactinomyces guangxiensis</name>
    <dbReference type="NCBI Taxonomy" id="1490290"/>
    <lineage>
        <taxon>Bacteria</taxon>
        <taxon>Bacillati</taxon>
        <taxon>Bacillota</taxon>
        <taxon>Bacilli</taxon>
        <taxon>Bacillales</taxon>
        <taxon>Thermoactinomycetaceae</taxon>
        <taxon>Paenactinomyces</taxon>
    </lineage>
</organism>
<dbReference type="InterPro" id="IPR043129">
    <property type="entry name" value="ATPase_NBD"/>
</dbReference>
<protein>
    <submittedName>
        <fullName evidence="3">Hydantoinase</fullName>
    </submittedName>
</protein>
<dbReference type="Gene3D" id="3.30.420.40">
    <property type="match status" value="1"/>
</dbReference>
<dbReference type="SUPFAM" id="SSF53067">
    <property type="entry name" value="Actin-like ATPase domain"/>
    <property type="match status" value="1"/>
</dbReference>
<dbReference type="GO" id="GO:0016787">
    <property type="term" value="F:hydrolase activity"/>
    <property type="evidence" value="ECO:0007669"/>
    <property type="project" value="InterPro"/>
</dbReference>
<feature type="domain" description="Hydantoinase/oxoprolinase N-terminal" evidence="2">
    <location>
        <begin position="3"/>
        <end position="173"/>
    </location>
</feature>
<proteinExistence type="predicted"/>
<dbReference type="InterPro" id="IPR008040">
    <property type="entry name" value="Hydant_A_N"/>
</dbReference>
<dbReference type="Pfam" id="PF05378">
    <property type="entry name" value="Hydant_A_N"/>
    <property type="match status" value="1"/>
</dbReference>
<feature type="domain" description="Hydantoinase A/oxoprolinase" evidence="1">
    <location>
        <begin position="194"/>
        <end position="320"/>
    </location>
</feature>
<accession>A0A7W2A792</accession>
<comment type="caution">
    <text evidence="3">The sequence shown here is derived from an EMBL/GenBank/DDBJ whole genome shotgun (WGS) entry which is preliminary data.</text>
</comment>
<name>A0A7W2A792_9BACL</name>
<evidence type="ECO:0000313" key="3">
    <source>
        <dbReference type="EMBL" id="MBA4493310.1"/>
    </source>
</evidence>
<keyword evidence="4" id="KW-1185">Reference proteome</keyword>
<dbReference type="RefSeq" id="WP_181750500.1">
    <property type="nucleotide sequence ID" value="NZ_JACEIQ010000001.1"/>
</dbReference>